<dbReference type="EMBL" id="QGKX02000088">
    <property type="protein sequence ID" value="KAF3589885.1"/>
    <property type="molecule type" value="Genomic_DNA"/>
</dbReference>
<dbReference type="Proteomes" id="UP000712600">
    <property type="component" value="Unassembled WGS sequence"/>
</dbReference>
<accession>A0A8S9S8H4</accession>
<feature type="region of interest" description="Disordered" evidence="1">
    <location>
        <begin position="1"/>
        <end position="37"/>
    </location>
</feature>
<organism evidence="2 3">
    <name type="scientific">Brassica cretica</name>
    <name type="common">Mustard</name>
    <dbReference type="NCBI Taxonomy" id="69181"/>
    <lineage>
        <taxon>Eukaryota</taxon>
        <taxon>Viridiplantae</taxon>
        <taxon>Streptophyta</taxon>
        <taxon>Embryophyta</taxon>
        <taxon>Tracheophyta</taxon>
        <taxon>Spermatophyta</taxon>
        <taxon>Magnoliopsida</taxon>
        <taxon>eudicotyledons</taxon>
        <taxon>Gunneridae</taxon>
        <taxon>Pentapetalae</taxon>
        <taxon>rosids</taxon>
        <taxon>malvids</taxon>
        <taxon>Brassicales</taxon>
        <taxon>Brassicaceae</taxon>
        <taxon>Brassiceae</taxon>
        <taxon>Brassica</taxon>
    </lineage>
</organism>
<evidence type="ECO:0000256" key="1">
    <source>
        <dbReference type="SAM" id="MobiDB-lite"/>
    </source>
</evidence>
<gene>
    <name evidence="2" type="ORF">F2Q69_00027174</name>
</gene>
<evidence type="ECO:0000313" key="3">
    <source>
        <dbReference type="Proteomes" id="UP000712600"/>
    </source>
</evidence>
<feature type="compositionally biased region" description="Polar residues" evidence="1">
    <location>
        <begin position="1"/>
        <end position="15"/>
    </location>
</feature>
<comment type="caution">
    <text evidence="2">The sequence shown here is derived from an EMBL/GenBank/DDBJ whole genome shotgun (WGS) entry which is preliminary data.</text>
</comment>
<protein>
    <submittedName>
        <fullName evidence="2">Uncharacterized protein</fullName>
    </submittedName>
</protein>
<dbReference type="Pfam" id="PF03004">
    <property type="entry name" value="Transposase_24"/>
    <property type="match status" value="1"/>
</dbReference>
<dbReference type="AlphaFoldDB" id="A0A8S9S8H4"/>
<proteinExistence type="predicted"/>
<dbReference type="InterPro" id="IPR004252">
    <property type="entry name" value="Probable_transposase_24"/>
</dbReference>
<reference evidence="2" key="1">
    <citation type="submission" date="2019-12" db="EMBL/GenBank/DDBJ databases">
        <title>Genome sequencing and annotation of Brassica cretica.</title>
        <authorList>
            <person name="Studholme D.J."/>
            <person name="Sarris P."/>
        </authorList>
    </citation>
    <scope>NUCLEOTIDE SEQUENCE</scope>
    <source>
        <strain evidence="2">PFS-109/04</strain>
        <tissue evidence="2">Leaf</tissue>
    </source>
</reference>
<sequence>MNIHWASSSGTATRMRQTRLPPGATRPATSSASRHPLPSLAAVMSAPERRNMPLLHPQRLNGGLWFRIHDCIRKDVVATYQSNFWGPWWNYNMVPQEKKDAWWTSFVMVEAGGVAPALIELVCKTHTSRDGTCIDKRAEAYVKAAEALALERSQSSTETGETASAPSNQQLSAAYIEMATNTKGRVYGLGSLQYVDVEPKESPAASLRRSVEVDERLTTVEGVVTGLKQSIDLLLKMNGVDPVTHQPIPRESGASVPSPHSDSSQELNQHSPTP</sequence>
<feature type="region of interest" description="Disordered" evidence="1">
    <location>
        <begin position="241"/>
        <end position="274"/>
    </location>
</feature>
<name>A0A8S9S8H4_BRACR</name>
<evidence type="ECO:0000313" key="2">
    <source>
        <dbReference type="EMBL" id="KAF3589885.1"/>
    </source>
</evidence>
<feature type="compositionally biased region" description="Polar residues" evidence="1">
    <location>
        <begin position="258"/>
        <end position="274"/>
    </location>
</feature>